<dbReference type="Pfam" id="PF11883">
    <property type="entry name" value="DUF3403"/>
    <property type="match status" value="1"/>
</dbReference>
<dbReference type="PANTHER" id="PTHR27002:SF1111">
    <property type="entry name" value="NON-SPECIFIC SERINE_THREONINE PROTEIN KINASE"/>
    <property type="match status" value="1"/>
</dbReference>
<gene>
    <name evidence="15" type="ORF">RJ640_011216</name>
</gene>
<comment type="catalytic activity">
    <reaction evidence="10">
        <text>L-threonyl-[protein] + ATP = O-phospho-L-threonyl-[protein] + ADP + H(+)</text>
        <dbReference type="Rhea" id="RHEA:46608"/>
        <dbReference type="Rhea" id="RHEA-COMP:11060"/>
        <dbReference type="Rhea" id="RHEA-COMP:11605"/>
        <dbReference type="ChEBI" id="CHEBI:15378"/>
        <dbReference type="ChEBI" id="CHEBI:30013"/>
        <dbReference type="ChEBI" id="CHEBI:30616"/>
        <dbReference type="ChEBI" id="CHEBI:61977"/>
        <dbReference type="ChEBI" id="CHEBI:456216"/>
        <dbReference type="EC" id="2.7.11.1"/>
    </reaction>
</comment>
<dbReference type="CDD" id="cd14066">
    <property type="entry name" value="STKc_IRAK"/>
    <property type="match status" value="1"/>
</dbReference>
<protein>
    <recommendedName>
        <fullName evidence="1">non-specific serine/threonine protein kinase</fullName>
        <ecNumber evidence="1">2.7.11.1</ecNumber>
    </recommendedName>
</protein>
<evidence type="ECO:0000256" key="2">
    <source>
        <dbReference type="ARBA" id="ARBA00022527"/>
    </source>
</evidence>
<dbReference type="EC" id="2.7.11.1" evidence="1"/>
<dbReference type="PROSITE" id="PS50011">
    <property type="entry name" value="PROTEIN_KINASE_DOM"/>
    <property type="match status" value="1"/>
</dbReference>
<dbReference type="GO" id="GO:0005886">
    <property type="term" value="C:plasma membrane"/>
    <property type="evidence" value="ECO:0007669"/>
    <property type="project" value="TreeGrafter"/>
</dbReference>
<keyword evidence="7" id="KW-0067">ATP-binding</keyword>
<evidence type="ECO:0000256" key="4">
    <source>
        <dbReference type="ARBA" id="ARBA00022729"/>
    </source>
</evidence>
<evidence type="ECO:0000256" key="6">
    <source>
        <dbReference type="ARBA" id="ARBA00022777"/>
    </source>
</evidence>
<evidence type="ECO:0000256" key="11">
    <source>
        <dbReference type="ARBA" id="ARBA00048679"/>
    </source>
</evidence>
<evidence type="ECO:0000256" key="1">
    <source>
        <dbReference type="ARBA" id="ARBA00012513"/>
    </source>
</evidence>
<comment type="caution">
    <text evidence="15">The sequence shown here is derived from an EMBL/GenBank/DDBJ whole genome shotgun (WGS) entry which is preliminary data.</text>
</comment>
<comment type="catalytic activity">
    <reaction evidence="11">
        <text>L-seryl-[protein] + ATP = O-phospho-L-seryl-[protein] + ADP + H(+)</text>
        <dbReference type="Rhea" id="RHEA:17989"/>
        <dbReference type="Rhea" id="RHEA-COMP:9863"/>
        <dbReference type="Rhea" id="RHEA-COMP:11604"/>
        <dbReference type="ChEBI" id="CHEBI:15378"/>
        <dbReference type="ChEBI" id="CHEBI:29999"/>
        <dbReference type="ChEBI" id="CHEBI:30616"/>
        <dbReference type="ChEBI" id="CHEBI:83421"/>
        <dbReference type="ChEBI" id="CHEBI:456216"/>
        <dbReference type="EC" id="2.7.11.1"/>
    </reaction>
</comment>
<dbReference type="InterPro" id="IPR001245">
    <property type="entry name" value="Ser-Thr/Tyr_kinase_cat_dom"/>
</dbReference>
<evidence type="ECO:0000256" key="5">
    <source>
        <dbReference type="ARBA" id="ARBA00022741"/>
    </source>
</evidence>
<keyword evidence="4" id="KW-0732">Signal</keyword>
<dbReference type="SMART" id="SM00220">
    <property type="entry name" value="S_TKc"/>
    <property type="match status" value="1"/>
</dbReference>
<evidence type="ECO:0000313" key="16">
    <source>
        <dbReference type="Proteomes" id="UP001187471"/>
    </source>
</evidence>
<evidence type="ECO:0000256" key="13">
    <source>
        <dbReference type="SAM" id="Phobius"/>
    </source>
</evidence>
<evidence type="ECO:0000256" key="7">
    <source>
        <dbReference type="ARBA" id="ARBA00022840"/>
    </source>
</evidence>
<dbReference type="SUPFAM" id="SSF56112">
    <property type="entry name" value="Protein kinase-like (PK-like)"/>
    <property type="match status" value="1"/>
</dbReference>
<keyword evidence="13" id="KW-0812">Transmembrane</keyword>
<accession>A0AA88RMM7</accession>
<sequence>MDLKHDLVWYASAKSDNQGQSLSGTDRPKQAEKRVSLPQKSVIIFAVVTTVVGLLLCISCISCRKLARKGREIAVKRLSSHSAQGLEEFKNEVLVIAKLQHRNLVRLLGYCIKGDENFLLYEYMPNKSLDAFIFVKPLQDRTLCLLLDWPRRFNIIMGIARGLPYLHQESRLRIIHRDLKTSNVLLDEDMNPKISDFGLARVVRGRETEANTTRVVGTYGYMSPEYALDGLFSTKSDVFSFGVVILEIISGKRSTGFSQYQQSLNLLGYAWNLWKEGNAMSLLDQTLAESCNTSEVPKCISIALLCVQEDPGDRPTMSNVVFMLGSETGSLPIPKQPAFVARRRLAGTTSSSSNKPETQSTNDLTVSMPEPR</sequence>
<evidence type="ECO:0000256" key="3">
    <source>
        <dbReference type="ARBA" id="ARBA00022679"/>
    </source>
</evidence>
<keyword evidence="13" id="KW-0472">Membrane</keyword>
<evidence type="ECO:0000259" key="14">
    <source>
        <dbReference type="PROSITE" id="PS50011"/>
    </source>
</evidence>
<evidence type="ECO:0000313" key="15">
    <source>
        <dbReference type="EMBL" id="KAK2987953.1"/>
    </source>
</evidence>
<keyword evidence="13" id="KW-1133">Transmembrane helix</keyword>
<keyword evidence="3" id="KW-0808">Transferase</keyword>
<dbReference type="FunFam" id="3.30.200.20:FF:000924">
    <property type="entry name" value="Uncharacterized protein"/>
    <property type="match status" value="1"/>
</dbReference>
<dbReference type="InterPro" id="IPR008271">
    <property type="entry name" value="Ser/Thr_kinase_AS"/>
</dbReference>
<dbReference type="FunFam" id="1.10.510.10:FF:000060">
    <property type="entry name" value="G-type lectin S-receptor-like serine/threonine-protein kinase"/>
    <property type="match status" value="1"/>
</dbReference>
<dbReference type="InterPro" id="IPR011009">
    <property type="entry name" value="Kinase-like_dom_sf"/>
</dbReference>
<keyword evidence="5" id="KW-0547">Nucleotide-binding</keyword>
<feature type="region of interest" description="Disordered" evidence="12">
    <location>
        <begin position="342"/>
        <end position="372"/>
    </location>
</feature>
<dbReference type="Gene3D" id="1.10.510.10">
    <property type="entry name" value="Transferase(Phosphotransferase) domain 1"/>
    <property type="match status" value="1"/>
</dbReference>
<keyword evidence="16" id="KW-1185">Reference proteome</keyword>
<evidence type="ECO:0000256" key="10">
    <source>
        <dbReference type="ARBA" id="ARBA00047899"/>
    </source>
</evidence>
<keyword evidence="6" id="KW-0418">Kinase</keyword>
<evidence type="ECO:0000256" key="9">
    <source>
        <dbReference type="ARBA" id="ARBA00023180"/>
    </source>
</evidence>
<dbReference type="PANTHER" id="PTHR27002">
    <property type="entry name" value="RECEPTOR-LIKE SERINE/THREONINE-PROTEIN KINASE SD1-8"/>
    <property type="match status" value="1"/>
</dbReference>
<dbReference type="EMBL" id="JAVXUO010000922">
    <property type="protein sequence ID" value="KAK2987953.1"/>
    <property type="molecule type" value="Genomic_DNA"/>
</dbReference>
<feature type="domain" description="Protein kinase" evidence="14">
    <location>
        <begin position="46"/>
        <end position="339"/>
    </location>
</feature>
<dbReference type="Gene3D" id="3.30.200.20">
    <property type="entry name" value="Phosphorylase Kinase, domain 1"/>
    <property type="match status" value="1"/>
</dbReference>
<feature type="compositionally biased region" description="Polar residues" evidence="12">
    <location>
        <begin position="347"/>
        <end position="365"/>
    </location>
</feature>
<dbReference type="InterPro" id="IPR021820">
    <property type="entry name" value="S-locus_recpt_kinase_C"/>
</dbReference>
<dbReference type="PROSITE" id="PS00108">
    <property type="entry name" value="PROTEIN_KINASE_ST"/>
    <property type="match status" value="1"/>
</dbReference>
<dbReference type="AlphaFoldDB" id="A0AA88RMM7"/>
<evidence type="ECO:0000256" key="8">
    <source>
        <dbReference type="ARBA" id="ARBA00023157"/>
    </source>
</evidence>
<dbReference type="Proteomes" id="UP001187471">
    <property type="component" value="Unassembled WGS sequence"/>
</dbReference>
<keyword evidence="2" id="KW-0723">Serine/threonine-protein kinase</keyword>
<reference evidence="15" key="1">
    <citation type="submission" date="2022-12" db="EMBL/GenBank/DDBJ databases">
        <title>Draft genome assemblies for two species of Escallonia (Escalloniales).</title>
        <authorList>
            <person name="Chanderbali A."/>
            <person name="Dervinis C."/>
            <person name="Anghel I."/>
            <person name="Soltis D."/>
            <person name="Soltis P."/>
            <person name="Zapata F."/>
        </authorList>
    </citation>
    <scope>NUCLEOTIDE SEQUENCE</scope>
    <source>
        <strain evidence="15">UCBG92.1500</strain>
        <tissue evidence="15">Leaf</tissue>
    </source>
</reference>
<name>A0AA88RMM7_9ASTE</name>
<evidence type="ECO:0000256" key="12">
    <source>
        <dbReference type="SAM" id="MobiDB-lite"/>
    </source>
</evidence>
<organism evidence="15 16">
    <name type="scientific">Escallonia rubra</name>
    <dbReference type="NCBI Taxonomy" id="112253"/>
    <lineage>
        <taxon>Eukaryota</taxon>
        <taxon>Viridiplantae</taxon>
        <taxon>Streptophyta</taxon>
        <taxon>Embryophyta</taxon>
        <taxon>Tracheophyta</taxon>
        <taxon>Spermatophyta</taxon>
        <taxon>Magnoliopsida</taxon>
        <taxon>eudicotyledons</taxon>
        <taxon>Gunneridae</taxon>
        <taxon>Pentapetalae</taxon>
        <taxon>asterids</taxon>
        <taxon>campanulids</taxon>
        <taxon>Escalloniales</taxon>
        <taxon>Escalloniaceae</taxon>
        <taxon>Escallonia</taxon>
    </lineage>
</organism>
<dbReference type="GO" id="GO:0004674">
    <property type="term" value="F:protein serine/threonine kinase activity"/>
    <property type="evidence" value="ECO:0007669"/>
    <property type="project" value="UniProtKB-KW"/>
</dbReference>
<feature type="transmembrane region" description="Helical" evidence="13">
    <location>
        <begin position="42"/>
        <end position="61"/>
    </location>
</feature>
<dbReference type="Pfam" id="PF07714">
    <property type="entry name" value="PK_Tyr_Ser-Thr"/>
    <property type="match status" value="1"/>
</dbReference>
<dbReference type="GO" id="GO:0005524">
    <property type="term" value="F:ATP binding"/>
    <property type="evidence" value="ECO:0007669"/>
    <property type="project" value="UniProtKB-KW"/>
</dbReference>
<keyword evidence="9" id="KW-0325">Glycoprotein</keyword>
<dbReference type="InterPro" id="IPR000719">
    <property type="entry name" value="Prot_kinase_dom"/>
</dbReference>
<proteinExistence type="predicted"/>
<keyword evidence="8" id="KW-1015">Disulfide bond</keyword>